<dbReference type="PANTHER" id="PTHR30534:SF0">
    <property type="entry name" value="FLAGELLAR MOTOR SWITCH PROTEIN FLIG"/>
    <property type="match status" value="1"/>
</dbReference>
<dbReference type="PANTHER" id="PTHR30534">
    <property type="entry name" value="FLAGELLAR MOTOR SWITCH PROTEIN FLIG"/>
    <property type="match status" value="1"/>
</dbReference>
<dbReference type="PIRSF" id="PIRSF003161">
    <property type="entry name" value="FliG"/>
    <property type="match status" value="1"/>
</dbReference>
<dbReference type="GO" id="GO:0009425">
    <property type="term" value="C:bacterial-type flagellum basal body"/>
    <property type="evidence" value="ECO:0007669"/>
    <property type="project" value="UniProtKB-SubCell"/>
</dbReference>
<evidence type="ECO:0000256" key="6">
    <source>
        <dbReference type="ARBA" id="ARBA00022500"/>
    </source>
</evidence>
<keyword evidence="6" id="KW-0145">Chemotaxis</keyword>
<dbReference type="InterPro" id="IPR032779">
    <property type="entry name" value="FliG_M"/>
</dbReference>
<accession>A0A1I0BSY9</accession>
<feature type="domain" description="Flagellar motor switch protein FliG N-terminal" evidence="13">
    <location>
        <begin position="31"/>
        <end position="134"/>
    </location>
</feature>
<dbReference type="OrthoDB" id="9780302at2"/>
<evidence type="ECO:0000313" key="14">
    <source>
        <dbReference type="EMBL" id="SET09475.1"/>
    </source>
</evidence>
<comment type="subcellular location">
    <subcellularLocation>
        <location evidence="1">Bacterial flagellum basal body</location>
    </subcellularLocation>
    <subcellularLocation>
        <location evidence="2">Cell membrane</location>
        <topology evidence="2">Peripheral membrane protein</topology>
        <orientation evidence="2">Cytoplasmic side</orientation>
    </subcellularLocation>
</comment>
<keyword evidence="7" id="KW-0283">Flagellar rotation</keyword>
<keyword evidence="14" id="KW-0969">Cilium</keyword>
<dbReference type="GO" id="GO:0005886">
    <property type="term" value="C:plasma membrane"/>
    <property type="evidence" value="ECO:0007669"/>
    <property type="project" value="UniProtKB-SubCell"/>
</dbReference>
<dbReference type="GO" id="GO:0006935">
    <property type="term" value="P:chemotaxis"/>
    <property type="evidence" value="ECO:0007669"/>
    <property type="project" value="UniProtKB-KW"/>
</dbReference>
<dbReference type="InterPro" id="IPR023087">
    <property type="entry name" value="Flg_Motor_Flig_C"/>
</dbReference>
<evidence type="ECO:0000256" key="7">
    <source>
        <dbReference type="ARBA" id="ARBA00022779"/>
    </source>
</evidence>
<feature type="compositionally biased region" description="Polar residues" evidence="10">
    <location>
        <begin position="12"/>
        <end position="30"/>
    </location>
</feature>
<keyword evidence="9" id="KW-0975">Bacterial flagellum</keyword>
<proteinExistence type="inferred from homology"/>
<evidence type="ECO:0000256" key="9">
    <source>
        <dbReference type="ARBA" id="ARBA00023143"/>
    </source>
</evidence>
<dbReference type="GO" id="GO:0003774">
    <property type="term" value="F:cytoskeletal motor activity"/>
    <property type="evidence" value="ECO:0007669"/>
    <property type="project" value="InterPro"/>
</dbReference>
<evidence type="ECO:0000256" key="10">
    <source>
        <dbReference type="SAM" id="MobiDB-lite"/>
    </source>
</evidence>
<dbReference type="SUPFAM" id="SSF48029">
    <property type="entry name" value="FliG"/>
    <property type="match status" value="2"/>
</dbReference>
<evidence type="ECO:0000256" key="3">
    <source>
        <dbReference type="ARBA" id="ARBA00010299"/>
    </source>
</evidence>
<evidence type="ECO:0000256" key="1">
    <source>
        <dbReference type="ARBA" id="ARBA00004117"/>
    </source>
</evidence>
<protein>
    <recommendedName>
        <fullName evidence="4">Flagellar motor switch protein FliG</fullName>
    </recommendedName>
</protein>
<dbReference type="eggNOG" id="COG1536">
    <property type="taxonomic scope" value="Bacteria"/>
</dbReference>
<dbReference type="Gene3D" id="1.10.220.30">
    <property type="match status" value="3"/>
</dbReference>
<evidence type="ECO:0000313" key="15">
    <source>
        <dbReference type="Proteomes" id="UP000199820"/>
    </source>
</evidence>
<sequence>MAEANAAEDKNTQGNGVPQSSVPDDTTSFRKLSPKQKAALVVVAMGADRASQLYKYLSEPEIEDLTYEVARIGKTTNSQVESTLDEFYKLCLAHKMMTDGGMDYAKVVLEKAFGESTAKNLLDKVSKTLASKPFNFFSKGDPKALLSLLAPERPQVIALIMSYMEVAQSASVLENLPEEKRIPTVIAMANMDRVSPEAIAIVEAEMKRKFSTIITSEDNMSLGGIDYVADVMNHIDRSSEKKIFDELDVSNPDLSSEIKDKMFVFEDILTLDDRSVQRFIRDCDEKDVVFALKTASEEMKEIFFNNMSKRMAESVRDDMETKTNVRLKDVEEAQQRIVNLIRKLEAQGEVIINKGGDEDTIIV</sequence>
<evidence type="ECO:0000256" key="5">
    <source>
        <dbReference type="ARBA" id="ARBA00022475"/>
    </source>
</evidence>
<keyword evidence="14" id="KW-0966">Cell projection</keyword>
<dbReference type="GO" id="GO:0071973">
    <property type="term" value="P:bacterial-type flagellum-dependent cell motility"/>
    <property type="evidence" value="ECO:0007669"/>
    <property type="project" value="InterPro"/>
</dbReference>
<dbReference type="Proteomes" id="UP000199820">
    <property type="component" value="Unassembled WGS sequence"/>
</dbReference>
<evidence type="ECO:0000259" key="11">
    <source>
        <dbReference type="Pfam" id="PF01706"/>
    </source>
</evidence>
<dbReference type="Pfam" id="PF01706">
    <property type="entry name" value="FliG_C"/>
    <property type="match status" value="1"/>
</dbReference>
<evidence type="ECO:0000259" key="12">
    <source>
        <dbReference type="Pfam" id="PF14841"/>
    </source>
</evidence>
<evidence type="ECO:0000256" key="2">
    <source>
        <dbReference type="ARBA" id="ARBA00004413"/>
    </source>
</evidence>
<comment type="similarity">
    <text evidence="3">Belongs to the FliG family.</text>
</comment>
<dbReference type="FunFam" id="1.10.220.30:FF:000001">
    <property type="entry name" value="Flagellar motor switch protein FliG"/>
    <property type="match status" value="1"/>
</dbReference>
<dbReference type="InterPro" id="IPR000090">
    <property type="entry name" value="Flg_Motor_Flig"/>
</dbReference>
<feature type="region of interest" description="Disordered" evidence="10">
    <location>
        <begin position="1"/>
        <end position="31"/>
    </location>
</feature>
<name>A0A1I0BSY9_9FIRM</name>
<dbReference type="Pfam" id="PF14842">
    <property type="entry name" value="FliG_N"/>
    <property type="match status" value="1"/>
</dbReference>
<dbReference type="EMBL" id="FOIL01000005">
    <property type="protein sequence ID" value="SET09475.1"/>
    <property type="molecule type" value="Genomic_DNA"/>
</dbReference>
<feature type="domain" description="Flagellar motor switch protein FliG C-terminal" evidence="11">
    <location>
        <begin position="246"/>
        <end position="352"/>
    </location>
</feature>
<gene>
    <name evidence="14" type="ORF">SAMN04487771_100510</name>
</gene>
<evidence type="ECO:0000256" key="8">
    <source>
        <dbReference type="ARBA" id="ARBA00023136"/>
    </source>
</evidence>
<dbReference type="Pfam" id="PF14841">
    <property type="entry name" value="FliG_M"/>
    <property type="match status" value="1"/>
</dbReference>
<keyword evidence="5" id="KW-1003">Cell membrane</keyword>
<dbReference type="InterPro" id="IPR028263">
    <property type="entry name" value="FliG_N"/>
</dbReference>
<evidence type="ECO:0000256" key="4">
    <source>
        <dbReference type="ARBA" id="ARBA00021870"/>
    </source>
</evidence>
<evidence type="ECO:0000259" key="13">
    <source>
        <dbReference type="Pfam" id="PF14842"/>
    </source>
</evidence>
<dbReference type="STRING" id="1526.SAMN02910262_00884"/>
<dbReference type="PRINTS" id="PR00954">
    <property type="entry name" value="FLGMOTORFLIG"/>
</dbReference>
<dbReference type="NCBIfam" id="TIGR00207">
    <property type="entry name" value="fliG"/>
    <property type="match status" value="1"/>
</dbReference>
<keyword evidence="14" id="KW-0282">Flagellum</keyword>
<dbReference type="InterPro" id="IPR011002">
    <property type="entry name" value="FliG_a-hlx"/>
</dbReference>
<keyword evidence="15" id="KW-1185">Reference proteome</keyword>
<dbReference type="AlphaFoldDB" id="A0A1I0BSY9"/>
<reference evidence="14 15" key="1">
    <citation type="submission" date="2016-10" db="EMBL/GenBank/DDBJ databases">
        <authorList>
            <person name="de Groot N.N."/>
        </authorList>
    </citation>
    <scope>NUCLEOTIDE SEQUENCE [LARGE SCALE GENOMIC DNA]</scope>
    <source>
        <strain evidence="14 15">KH1P1</strain>
    </source>
</reference>
<feature type="domain" description="Flagellar motor switch protein FliG middle" evidence="12">
    <location>
        <begin position="142"/>
        <end position="215"/>
    </location>
</feature>
<organism evidence="14 15">
    <name type="scientific">[Clostridium] aminophilum</name>
    <dbReference type="NCBI Taxonomy" id="1526"/>
    <lineage>
        <taxon>Bacteria</taxon>
        <taxon>Bacillati</taxon>
        <taxon>Bacillota</taxon>
        <taxon>Clostridia</taxon>
        <taxon>Lachnospirales</taxon>
        <taxon>Lachnospiraceae</taxon>
    </lineage>
</organism>
<keyword evidence="8" id="KW-0472">Membrane</keyword>